<accession>A0ABQ7QPB4</accession>
<sequence>MKRNKVPPDDATAHDPEDMPGTPDGTTSEDDLPGRIGPRTSFHPKRFGEGTHRRRRSTQLDGTTVPTPTSLPISLTHQIPKHLKTNTRESTPKSPSHKTPKPDENEPPDPPSPDPDSDEDETDWKKQEWTQKPDQPP</sequence>
<protein>
    <submittedName>
        <fullName evidence="2">Uncharacterized protein</fullName>
    </submittedName>
</protein>
<evidence type="ECO:0000313" key="3">
    <source>
        <dbReference type="Proteomes" id="UP000823941"/>
    </source>
</evidence>
<proteinExistence type="predicted"/>
<evidence type="ECO:0000256" key="1">
    <source>
        <dbReference type="SAM" id="MobiDB-lite"/>
    </source>
</evidence>
<name>A0ABQ7QPB4_PLUXY</name>
<evidence type="ECO:0000313" key="2">
    <source>
        <dbReference type="EMBL" id="KAG7306862.1"/>
    </source>
</evidence>
<dbReference type="EMBL" id="JAHIBW010000011">
    <property type="protein sequence ID" value="KAG7306862.1"/>
    <property type="molecule type" value="Genomic_DNA"/>
</dbReference>
<keyword evidence="3" id="KW-1185">Reference proteome</keyword>
<dbReference type="Proteomes" id="UP000823941">
    <property type="component" value="Chromosome 11"/>
</dbReference>
<feature type="compositionally biased region" description="Basic and acidic residues" evidence="1">
    <location>
        <begin position="1"/>
        <end position="17"/>
    </location>
</feature>
<feature type="region of interest" description="Disordered" evidence="1">
    <location>
        <begin position="1"/>
        <end position="137"/>
    </location>
</feature>
<feature type="compositionally biased region" description="Polar residues" evidence="1">
    <location>
        <begin position="59"/>
        <end position="77"/>
    </location>
</feature>
<organism evidence="2 3">
    <name type="scientific">Plutella xylostella</name>
    <name type="common">Diamondback moth</name>
    <name type="synonym">Plutella maculipennis</name>
    <dbReference type="NCBI Taxonomy" id="51655"/>
    <lineage>
        <taxon>Eukaryota</taxon>
        <taxon>Metazoa</taxon>
        <taxon>Ecdysozoa</taxon>
        <taxon>Arthropoda</taxon>
        <taxon>Hexapoda</taxon>
        <taxon>Insecta</taxon>
        <taxon>Pterygota</taxon>
        <taxon>Neoptera</taxon>
        <taxon>Endopterygota</taxon>
        <taxon>Lepidoptera</taxon>
        <taxon>Glossata</taxon>
        <taxon>Ditrysia</taxon>
        <taxon>Yponomeutoidea</taxon>
        <taxon>Plutellidae</taxon>
        <taxon>Plutella</taxon>
    </lineage>
</organism>
<reference evidence="2 3" key="1">
    <citation type="submission" date="2021-06" db="EMBL/GenBank/DDBJ databases">
        <title>A haploid diamondback moth (Plutella xylostella L.) genome assembly resolves 31 chromosomes and identifies a diamide resistance mutation.</title>
        <authorList>
            <person name="Ward C.M."/>
            <person name="Perry K.D."/>
            <person name="Baker G."/>
            <person name="Powis K."/>
            <person name="Heckel D.G."/>
            <person name="Baxter S.W."/>
        </authorList>
    </citation>
    <scope>NUCLEOTIDE SEQUENCE [LARGE SCALE GENOMIC DNA]</scope>
    <source>
        <strain evidence="2 3">LV</strain>
        <tissue evidence="2">Single pupa</tissue>
    </source>
</reference>
<gene>
    <name evidence="2" type="ORF">JYU34_008330</name>
</gene>
<comment type="caution">
    <text evidence="2">The sequence shown here is derived from an EMBL/GenBank/DDBJ whole genome shotgun (WGS) entry which is preliminary data.</text>
</comment>